<feature type="signal peptide" evidence="1">
    <location>
        <begin position="1"/>
        <end position="29"/>
    </location>
</feature>
<dbReference type="AlphaFoldDB" id="A0A1D1V8Q1"/>
<name>A0A1D1V8Q1_RAMVA</name>
<evidence type="ECO:0000313" key="2">
    <source>
        <dbReference type="EMBL" id="GAU97280.1"/>
    </source>
</evidence>
<dbReference type="CDD" id="cd22823">
    <property type="entry name" value="Gal_Rha_Lectin"/>
    <property type="match status" value="1"/>
</dbReference>
<accession>A0A1D1V8Q1</accession>
<feature type="chain" id="PRO_5008898172" description="SUEL-type lectin domain-containing protein" evidence="1">
    <location>
        <begin position="30"/>
        <end position="173"/>
    </location>
</feature>
<keyword evidence="1" id="KW-0732">Signal</keyword>
<gene>
    <name evidence="2" type="primary">RvY_08605-1</name>
    <name evidence="2" type="synonym">RvY_08605.1</name>
    <name evidence="2" type="ORF">RvY_08605</name>
</gene>
<dbReference type="Proteomes" id="UP000186922">
    <property type="component" value="Unassembled WGS sequence"/>
</dbReference>
<evidence type="ECO:0008006" key="4">
    <source>
        <dbReference type="Google" id="ProtNLM"/>
    </source>
</evidence>
<keyword evidence="3" id="KW-1185">Reference proteome</keyword>
<protein>
    <recommendedName>
        <fullName evidence="4">SUEL-type lectin domain-containing protein</fullName>
    </recommendedName>
</protein>
<evidence type="ECO:0000313" key="3">
    <source>
        <dbReference type="Proteomes" id="UP000186922"/>
    </source>
</evidence>
<proteinExistence type="predicted"/>
<sequence>MCNMLPLALAVSNSMWILALSAFLHSVLAYCAPLLESTTPSPNLHTAYVPQGYTKFYECVDPEKPFFYLEQMEWEAVCDQAQCDTVTTESCNLSQQASEVLKIMRQRCRPGNAVCEVFADDTDLIYFCPTLPKTGSKMRLRVEYKCLDTPEPVGGMYMSPKCFYKGSTRAGCV</sequence>
<dbReference type="EMBL" id="BDGG01000004">
    <property type="protein sequence ID" value="GAU97280.1"/>
    <property type="molecule type" value="Genomic_DNA"/>
</dbReference>
<organism evidence="2 3">
    <name type="scientific">Ramazzottius varieornatus</name>
    <name type="common">Water bear</name>
    <name type="synonym">Tardigrade</name>
    <dbReference type="NCBI Taxonomy" id="947166"/>
    <lineage>
        <taxon>Eukaryota</taxon>
        <taxon>Metazoa</taxon>
        <taxon>Ecdysozoa</taxon>
        <taxon>Tardigrada</taxon>
        <taxon>Eutardigrada</taxon>
        <taxon>Parachela</taxon>
        <taxon>Hypsibioidea</taxon>
        <taxon>Ramazzottiidae</taxon>
        <taxon>Ramazzottius</taxon>
    </lineage>
</organism>
<reference evidence="2 3" key="1">
    <citation type="journal article" date="2016" name="Nat. Commun.">
        <title>Extremotolerant tardigrade genome and improved radiotolerance of human cultured cells by tardigrade-unique protein.</title>
        <authorList>
            <person name="Hashimoto T."/>
            <person name="Horikawa D.D."/>
            <person name="Saito Y."/>
            <person name="Kuwahara H."/>
            <person name="Kozuka-Hata H."/>
            <person name="Shin-I T."/>
            <person name="Minakuchi Y."/>
            <person name="Ohishi K."/>
            <person name="Motoyama A."/>
            <person name="Aizu T."/>
            <person name="Enomoto A."/>
            <person name="Kondo K."/>
            <person name="Tanaka S."/>
            <person name="Hara Y."/>
            <person name="Koshikawa S."/>
            <person name="Sagara H."/>
            <person name="Miura T."/>
            <person name="Yokobori S."/>
            <person name="Miyagawa K."/>
            <person name="Suzuki Y."/>
            <person name="Kubo T."/>
            <person name="Oyama M."/>
            <person name="Kohara Y."/>
            <person name="Fujiyama A."/>
            <person name="Arakawa K."/>
            <person name="Katayama T."/>
            <person name="Toyoda A."/>
            <person name="Kunieda T."/>
        </authorList>
    </citation>
    <scope>NUCLEOTIDE SEQUENCE [LARGE SCALE GENOMIC DNA]</scope>
    <source>
        <strain evidence="2 3">YOKOZUNA-1</strain>
    </source>
</reference>
<comment type="caution">
    <text evidence="2">The sequence shown here is derived from an EMBL/GenBank/DDBJ whole genome shotgun (WGS) entry which is preliminary data.</text>
</comment>
<evidence type="ECO:0000256" key="1">
    <source>
        <dbReference type="SAM" id="SignalP"/>
    </source>
</evidence>